<proteinExistence type="predicted"/>
<dbReference type="InterPro" id="IPR017943">
    <property type="entry name" value="Bactericidal_perm-incr_a/b_dom"/>
</dbReference>
<dbReference type="AlphaFoldDB" id="A0A914D1Y7"/>
<reference evidence="3" key="1">
    <citation type="submission" date="2022-11" db="UniProtKB">
        <authorList>
            <consortium name="WormBaseParasite"/>
        </authorList>
    </citation>
    <scope>IDENTIFICATION</scope>
</reference>
<evidence type="ECO:0000313" key="2">
    <source>
        <dbReference type="Proteomes" id="UP000887540"/>
    </source>
</evidence>
<dbReference type="SMART" id="SM00329">
    <property type="entry name" value="BPI2"/>
    <property type="match status" value="1"/>
</dbReference>
<dbReference type="Proteomes" id="UP000887540">
    <property type="component" value="Unplaced"/>
</dbReference>
<dbReference type="SUPFAM" id="SSF55394">
    <property type="entry name" value="Bactericidal permeability-increasing protein, BPI"/>
    <property type="match status" value="2"/>
</dbReference>
<accession>A0A914D1Y7</accession>
<keyword evidence="2" id="KW-1185">Reference proteome</keyword>
<dbReference type="Gene3D" id="3.15.10.10">
    <property type="entry name" value="Bactericidal permeability-increasing protein, domain 1"/>
    <property type="match status" value="1"/>
</dbReference>
<dbReference type="PANTHER" id="PTHR10504">
    <property type="entry name" value="BACTERICIDAL PERMEABILITY-INCREASING BPI PROTEIN-RELATED"/>
    <property type="match status" value="1"/>
</dbReference>
<evidence type="ECO:0000259" key="1">
    <source>
        <dbReference type="SMART" id="SM00329"/>
    </source>
</evidence>
<dbReference type="PANTHER" id="PTHR10504:SF133">
    <property type="entry name" value="LIPID-BINDING SERUM GLYCOPROTEIN C-TERMINAL DOMAIN-CONTAINING PROTEIN"/>
    <property type="match status" value="1"/>
</dbReference>
<feature type="domain" description="Lipid-binding serum glycoprotein C-terminal" evidence="1">
    <location>
        <begin position="236"/>
        <end position="446"/>
    </location>
</feature>
<organism evidence="2 3">
    <name type="scientific">Acrobeloides nanus</name>
    <dbReference type="NCBI Taxonomy" id="290746"/>
    <lineage>
        <taxon>Eukaryota</taxon>
        <taxon>Metazoa</taxon>
        <taxon>Ecdysozoa</taxon>
        <taxon>Nematoda</taxon>
        <taxon>Chromadorea</taxon>
        <taxon>Rhabditida</taxon>
        <taxon>Tylenchina</taxon>
        <taxon>Cephalobomorpha</taxon>
        <taxon>Cephaloboidea</taxon>
        <taxon>Cephalobidae</taxon>
        <taxon>Acrobeloides</taxon>
    </lineage>
</organism>
<dbReference type="GO" id="GO:0005615">
    <property type="term" value="C:extracellular space"/>
    <property type="evidence" value="ECO:0007669"/>
    <property type="project" value="TreeGrafter"/>
</dbReference>
<dbReference type="InterPro" id="IPR001124">
    <property type="entry name" value="Lipid-bd_serum_glycop_C"/>
</dbReference>
<dbReference type="InterPro" id="IPR032942">
    <property type="entry name" value="BPI/LBP/Plunc"/>
</dbReference>
<sequence length="476" mass="54266">MSQYLRQRVEKFMKFGEISYNLTVPVTPTVSFTLISEKISKFELAPFQSQTKFVEGKEILWTGSQFTATVNSMYKMQGENGEVVGHVPVTFFRMTIEISLATSINGDGHLKSDIQQCLVYVGDMIFDFAANDAEVLRNHLPSIQTSLRDQAGMLLCPTFHAELVPLISNRLMNTPMSAALFDHYFINYGLVGPVIYNSDNMQLNHRGNVFGILRQGGTRLNDFRLPFRSTPFELSSNVTKMVTFQMSNYTLASLLFWMDQYRRFDFEINKQTVNNSNIAGYLRTECGLEDICAGTLFPALSQKFANGDVNIKSRTTTFPKVQLEEGKALIFFDSRIDAFVNQSDRNRRFLTANMHHEVHLTKPTFKDYKFRALLNIDSFKITNVVSLVEGIDETSMEFLISALNELIINDEVSKKLKEGIKLPILLDFEQTSSEIRFEKERIILGADFCFEEGCSKTNVSQSRDMDVNYYDVSETT</sequence>
<protein>
    <submittedName>
        <fullName evidence="3">Lipid-binding serum glycoprotein C-terminal domain-containing protein</fullName>
    </submittedName>
</protein>
<dbReference type="WBParaSite" id="ACRNAN_scaffold1668.g22096.t1">
    <property type="protein sequence ID" value="ACRNAN_scaffold1668.g22096.t1"/>
    <property type="gene ID" value="ACRNAN_scaffold1668.g22096"/>
</dbReference>
<evidence type="ECO:0000313" key="3">
    <source>
        <dbReference type="WBParaSite" id="ACRNAN_scaffold1668.g22096.t1"/>
    </source>
</evidence>
<dbReference type="Pfam" id="PF02886">
    <property type="entry name" value="LBP_BPI_CETP_C"/>
    <property type="match status" value="1"/>
</dbReference>
<dbReference type="Gene3D" id="3.15.20.10">
    <property type="entry name" value="Bactericidal permeability-increasing protein, domain 2"/>
    <property type="match status" value="1"/>
</dbReference>
<name>A0A914D1Y7_9BILA</name>
<dbReference type="GO" id="GO:0008289">
    <property type="term" value="F:lipid binding"/>
    <property type="evidence" value="ECO:0007669"/>
    <property type="project" value="InterPro"/>
</dbReference>